<comment type="caution">
    <text evidence="1">The sequence shown here is derived from an EMBL/GenBank/DDBJ whole genome shotgun (WGS) entry which is preliminary data.</text>
</comment>
<organism evidence="1 2">
    <name type="scientific">Artomyces pyxidatus</name>
    <dbReference type="NCBI Taxonomy" id="48021"/>
    <lineage>
        <taxon>Eukaryota</taxon>
        <taxon>Fungi</taxon>
        <taxon>Dikarya</taxon>
        <taxon>Basidiomycota</taxon>
        <taxon>Agaricomycotina</taxon>
        <taxon>Agaricomycetes</taxon>
        <taxon>Russulales</taxon>
        <taxon>Auriscalpiaceae</taxon>
        <taxon>Artomyces</taxon>
    </lineage>
</organism>
<evidence type="ECO:0000313" key="1">
    <source>
        <dbReference type="EMBL" id="KAI0054544.1"/>
    </source>
</evidence>
<dbReference type="EMBL" id="MU277397">
    <property type="protein sequence ID" value="KAI0054544.1"/>
    <property type="molecule type" value="Genomic_DNA"/>
</dbReference>
<gene>
    <name evidence="1" type="ORF">BV25DRAFT_1945058</name>
</gene>
<dbReference type="Proteomes" id="UP000814140">
    <property type="component" value="Unassembled WGS sequence"/>
</dbReference>
<keyword evidence="2" id="KW-1185">Reference proteome</keyword>
<name>A0ACB8SDJ0_9AGAM</name>
<reference evidence="1" key="2">
    <citation type="journal article" date="2022" name="New Phytol.">
        <title>Evolutionary transition to the ectomycorrhizal habit in the genomes of a hyperdiverse lineage of mushroom-forming fungi.</title>
        <authorList>
            <person name="Looney B."/>
            <person name="Miyauchi S."/>
            <person name="Morin E."/>
            <person name="Drula E."/>
            <person name="Courty P.E."/>
            <person name="Kohler A."/>
            <person name="Kuo A."/>
            <person name="LaButti K."/>
            <person name="Pangilinan J."/>
            <person name="Lipzen A."/>
            <person name="Riley R."/>
            <person name="Andreopoulos W."/>
            <person name="He G."/>
            <person name="Johnson J."/>
            <person name="Nolan M."/>
            <person name="Tritt A."/>
            <person name="Barry K.W."/>
            <person name="Grigoriev I.V."/>
            <person name="Nagy L.G."/>
            <person name="Hibbett D."/>
            <person name="Henrissat B."/>
            <person name="Matheny P.B."/>
            <person name="Labbe J."/>
            <person name="Martin F.M."/>
        </authorList>
    </citation>
    <scope>NUCLEOTIDE SEQUENCE</scope>
    <source>
        <strain evidence="1">HHB10654</strain>
    </source>
</reference>
<proteinExistence type="predicted"/>
<accession>A0ACB8SDJ0</accession>
<evidence type="ECO:0000313" key="2">
    <source>
        <dbReference type="Proteomes" id="UP000814140"/>
    </source>
</evidence>
<protein>
    <submittedName>
        <fullName evidence="1">Uncharacterized protein</fullName>
    </submittedName>
</protein>
<sequence length="365" mass="40052">MSTPPALASAKAVRTPPAAAWEDRGWIGIPDSTYFRAAAYHLKRRSAPTAAAVTGTRAAAALASSAAMRPDAGDDVDLTIPPAFNLQGAKLSAISQATAYQAIRERQTTPPRTRTDRRLAATRLDLHEFTKRLATDATIWRACRSSDIRAPVQQFIFCALHRSQKIGEHWSSIPGYQDRAFCPACGDTIESMEHILFQCDDLGSTTIWTLAKSLWPHGQENWPRDKLGIVLASGCLTTHTQPRAARPAGLPSTGALPQPSDDGALHLLRILISESAYLIWVLRCERVISEHQHTATTITTRWTNTINDRLHTDQLNASRLIRTSTAVIRAQQTWVGTLASESQLPGDWPKSHEVLVGIRAPRIPT</sequence>
<reference evidence="1" key="1">
    <citation type="submission" date="2021-03" db="EMBL/GenBank/DDBJ databases">
        <authorList>
            <consortium name="DOE Joint Genome Institute"/>
            <person name="Ahrendt S."/>
            <person name="Looney B.P."/>
            <person name="Miyauchi S."/>
            <person name="Morin E."/>
            <person name="Drula E."/>
            <person name="Courty P.E."/>
            <person name="Chicoki N."/>
            <person name="Fauchery L."/>
            <person name="Kohler A."/>
            <person name="Kuo A."/>
            <person name="Labutti K."/>
            <person name="Pangilinan J."/>
            <person name="Lipzen A."/>
            <person name="Riley R."/>
            <person name="Andreopoulos W."/>
            <person name="He G."/>
            <person name="Johnson J."/>
            <person name="Barry K.W."/>
            <person name="Grigoriev I.V."/>
            <person name="Nagy L."/>
            <person name="Hibbett D."/>
            <person name="Henrissat B."/>
            <person name="Matheny P.B."/>
            <person name="Labbe J."/>
            <person name="Martin F."/>
        </authorList>
    </citation>
    <scope>NUCLEOTIDE SEQUENCE</scope>
    <source>
        <strain evidence="1">HHB10654</strain>
    </source>
</reference>